<evidence type="ECO:0000256" key="1">
    <source>
        <dbReference type="SAM" id="MobiDB-lite"/>
    </source>
</evidence>
<protein>
    <submittedName>
        <fullName evidence="3 4">Uncharacterized protein LOC116305233</fullName>
    </submittedName>
</protein>
<accession>A0A6P8IUI9</accession>
<evidence type="ECO:0000313" key="2">
    <source>
        <dbReference type="Proteomes" id="UP000515163"/>
    </source>
</evidence>
<dbReference type="Proteomes" id="UP000515163">
    <property type="component" value="Unplaced"/>
</dbReference>
<evidence type="ECO:0000313" key="3">
    <source>
        <dbReference type="RefSeq" id="XP_031570955.1"/>
    </source>
</evidence>
<evidence type="ECO:0000313" key="4">
    <source>
        <dbReference type="RefSeq" id="XP_031570956.1"/>
    </source>
</evidence>
<name>A0A6P8IUI9_ACTTE</name>
<feature type="region of interest" description="Disordered" evidence="1">
    <location>
        <begin position="179"/>
        <end position="200"/>
    </location>
</feature>
<reference evidence="3 4" key="1">
    <citation type="submission" date="2025-04" db="UniProtKB">
        <authorList>
            <consortium name="RefSeq"/>
        </authorList>
    </citation>
    <scope>IDENTIFICATION</scope>
    <source>
        <tissue evidence="3 4">Tentacle</tissue>
    </source>
</reference>
<gene>
    <name evidence="3 4" type="primary">LOC116305233</name>
</gene>
<organism evidence="2 4">
    <name type="scientific">Actinia tenebrosa</name>
    <name type="common">Australian red waratah sea anemone</name>
    <dbReference type="NCBI Taxonomy" id="6105"/>
    <lineage>
        <taxon>Eukaryota</taxon>
        <taxon>Metazoa</taxon>
        <taxon>Cnidaria</taxon>
        <taxon>Anthozoa</taxon>
        <taxon>Hexacorallia</taxon>
        <taxon>Actiniaria</taxon>
        <taxon>Actiniidae</taxon>
        <taxon>Actinia</taxon>
    </lineage>
</organism>
<dbReference type="GeneID" id="116305233"/>
<feature type="compositionally biased region" description="Low complexity" evidence="1">
    <location>
        <begin position="179"/>
        <end position="191"/>
    </location>
</feature>
<keyword evidence="2" id="KW-1185">Reference proteome</keyword>
<dbReference type="OrthoDB" id="10300898at2759"/>
<dbReference type="RefSeq" id="XP_031570956.1">
    <property type="nucleotide sequence ID" value="XM_031715096.1"/>
</dbReference>
<dbReference type="AlphaFoldDB" id="A0A6P8IUI9"/>
<dbReference type="RefSeq" id="XP_031570955.1">
    <property type="nucleotide sequence ID" value="XM_031715095.1"/>
</dbReference>
<dbReference type="KEGG" id="aten:116305233"/>
<sequence>MADCKAVADPKASMVNLLGPEAMSHNVYNHILLSPTQVSRNLSLPPNQSSGLIGGRSRMGDRVIENFISSADTIAAPKPKPKQDGLQFSTSTSTSCNFDFTSREESSRVEEPYRMACTMANSEAVCLSLSDDEDWIQTFNKEGVDECELASEVDRKAVEDDKEIHSVEDFIQLHLMYSSETSKTSSEPSTSQNSDDDHSCSVNDLQQLVQKTNEIIKHNRLLQEEIATLKKQTTVQTKVLTKLLRKKQKRLQSSTKTKI</sequence>
<proteinExistence type="predicted"/>